<evidence type="ECO:0000313" key="1">
    <source>
        <dbReference type="EMBL" id="KAL3272294.1"/>
    </source>
</evidence>
<evidence type="ECO:0008006" key="3">
    <source>
        <dbReference type="Google" id="ProtNLM"/>
    </source>
</evidence>
<dbReference type="Proteomes" id="UP001516400">
    <property type="component" value="Unassembled WGS sequence"/>
</dbReference>
<accession>A0ABD2N0W6</accession>
<comment type="caution">
    <text evidence="1">The sequence shown here is derived from an EMBL/GenBank/DDBJ whole genome shotgun (WGS) entry which is preliminary data.</text>
</comment>
<dbReference type="EMBL" id="JABFTP020000044">
    <property type="protein sequence ID" value="KAL3272294.1"/>
    <property type="molecule type" value="Genomic_DNA"/>
</dbReference>
<reference evidence="1 2" key="1">
    <citation type="journal article" date="2021" name="BMC Biol.">
        <title>Horizontally acquired antibacterial genes associated with adaptive radiation of ladybird beetles.</title>
        <authorList>
            <person name="Li H.S."/>
            <person name="Tang X.F."/>
            <person name="Huang Y.H."/>
            <person name="Xu Z.Y."/>
            <person name="Chen M.L."/>
            <person name="Du X.Y."/>
            <person name="Qiu B.Y."/>
            <person name="Chen P.T."/>
            <person name="Zhang W."/>
            <person name="Slipinski A."/>
            <person name="Escalona H.E."/>
            <person name="Waterhouse R.M."/>
            <person name="Zwick A."/>
            <person name="Pang H."/>
        </authorList>
    </citation>
    <scope>NUCLEOTIDE SEQUENCE [LARGE SCALE GENOMIC DNA]</scope>
    <source>
        <strain evidence="1">SYSU2018</strain>
    </source>
</reference>
<dbReference type="AlphaFoldDB" id="A0ABD2N0W6"/>
<sequence length="218" mass="25442">MDQETPQTVAEMVLGLSPTSVNYEPLIDLMNDPIETPNSMMRTHENVNDTNQTAMVILNRRIRSTQNFRNKAESTRRVSFPIISNETIDGGPLIKTAVESVQTDRTYERHRAQNKDRAVQTSMTSTYLSSPSIPVHKWTLSFNGTGSVTSFLEKAEHLADTRKVSRQQLFESVYKLLRDDARDWFTLRRGTIKSWVYFKDQLREAFLPYFMRKHYWRK</sequence>
<organism evidence="1 2">
    <name type="scientific">Cryptolaemus montrouzieri</name>
    <dbReference type="NCBI Taxonomy" id="559131"/>
    <lineage>
        <taxon>Eukaryota</taxon>
        <taxon>Metazoa</taxon>
        <taxon>Ecdysozoa</taxon>
        <taxon>Arthropoda</taxon>
        <taxon>Hexapoda</taxon>
        <taxon>Insecta</taxon>
        <taxon>Pterygota</taxon>
        <taxon>Neoptera</taxon>
        <taxon>Endopterygota</taxon>
        <taxon>Coleoptera</taxon>
        <taxon>Polyphaga</taxon>
        <taxon>Cucujiformia</taxon>
        <taxon>Coccinelloidea</taxon>
        <taxon>Coccinellidae</taxon>
        <taxon>Scymninae</taxon>
        <taxon>Scymnini</taxon>
        <taxon>Cryptolaemus</taxon>
    </lineage>
</organism>
<gene>
    <name evidence="1" type="ORF">HHI36_023938</name>
</gene>
<name>A0ABD2N0W6_9CUCU</name>
<keyword evidence="2" id="KW-1185">Reference proteome</keyword>
<evidence type="ECO:0000313" key="2">
    <source>
        <dbReference type="Proteomes" id="UP001516400"/>
    </source>
</evidence>
<proteinExistence type="predicted"/>
<protein>
    <recommendedName>
        <fullName evidence="3">Retrotransposon gag domain-containing protein</fullName>
    </recommendedName>
</protein>